<evidence type="ECO:0000313" key="2">
    <source>
        <dbReference type="EMBL" id="KAG8524679.1"/>
    </source>
</evidence>
<feature type="region of interest" description="Disordered" evidence="1">
    <location>
        <begin position="1"/>
        <end position="92"/>
    </location>
</feature>
<evidence type="ECO:0000313" key="3">
    <source>
        <dbReference type="Proteomes" id="UP000700334"/>
    </source>
</evidence>
<dbReference type="EMBL" id="JAGFMF010011381">
    <property type="protein sequence ID" value="KAG8524679.1"/>
    <property type="molecule type" value="Genomic_DNA"/>
</dbReference>
<protein>
    <submittedName>
        <fullName evidence="2">Nuclease-sensitive element-binding protein 1</fullName>
    </submittedName>
</protein>
<dbReference type="AlphaFoldDB" id="A0A8J6DY46"/>
<organism evidence="2 3">
    <name type="scientific">Galemys pyrenaicus</name>
    <name type="common">Iberian desman</name>
    <name type="synonym">Pyrenean desman</name>
    <dbReference type="NCBI Taxonomy" id="202257"/>
    <lineage>
        <taxon>Eukaryota</taxon>
        <taxon>Metazoa</taxon>
        <taxon>Chordata</taxon>
        <taxon>Craniata</taxon>
        <taxon>Vertebrata</taxon>
        <taxon>Euteleostomi</taxon>
        <taxon>Mammalia</taxon>
        <taxon>Eutheria</taxon>
        <taxon>Laurasiatheria</taxon>
        <taxon>Eulipotyphla</taxon>
        <taxon>Talpidae</taxon>
        <taxon>Galemys</taxon>
    </lineage>
</organism>
<proteinExistence type="predicted"/>
<reference evidence="2" key="1">
    <citation type="journal article" date="2021" name="Evol. Appl.">
        <title>The genome of the Pyrenean desman and the effects of bottlenecks and inbreeding on the genomic landscape of an endangered species.</title>
        <authorList>
            <person name="Escoda L."/>
            <person name="Castresana J."/>
        </authorList>
    </citation>
    <scope>NUCLEOTIDE SEQUENCE</scope>
    <source>
        <strain evidence="2">IBE-C5619</strain>
    </source>
</reference>
<feature type="compositionally biased region" description="Polar residues" evidence="1">
    <location>
        <begin position="10"/>
        <end position="19"/>
    </location>
</feature>
<keyword evidence="3" id="KW-1185">Reference proteome</keyword>
<name>A0A8J6DY46_GALPY</name>
<accession>A0A8J6DY46</accession>
<evidence type="ECO:0000256" key="1">
    <source>
        <dbReference type="SAM" id="MobiDB-lite"/>
    </source>
</evidence>
<sequence length="116" mass="13078">MTAGHEQLGQDPNSPNAPTLSAAVTRPHTTLAEWKPRPHDGNENDEENQGDETQGQQVPQHWYHCNFNYQHSCPENPKPQGGKQTKTADPPAEKLLKFQQKQKIGAEDFKFLLFTC</sequence>
<dbReference type="Proteomes" id="UP000700334">
    <property type="component" value="Unassembled WGS sequence"/>
</dbReference>
<gene>
    <name evidence="2" type="ORF">J0S82_006541</name>
</gene>
<comment type="caution">
    <text evidence="2">The sequence shown here is derived from an EMBL/GenBank/DDBJ whole genome shotgun (WGS) entry which is preliminary data.</text>
</comment>